<feature type="region of interest" description="Disordered" evidence="1">
    <location>
        <begin position="1"/>
        <end position="22"/>
    </location>
</feature>
<gene>
    <name evidence="2" type="ORF">F1559_001431</name>
</gene>
<accession>A0A7J7IMQ2</accession>
<sequence length="99" mass="11030">MAALLRGYTGAAVGDTTSERESIRTEPAAAYVTVQQFRDELSCDWIASVIQDIGILTYQSLAKGQKSVYRERYVLLERFAELARGRWQPPDADTSLADT</sequence>
<organism evidence="2 3">
    <name type="scientific">Cyanidiococcus yangmingshanensis</name>
    <dbReference type="NCBI Taxonomy" id="2690220"/>
    <lineage>
        <taxon>Eukaryota</taxon>
        <taxon>Rhodophyta</taxon>
        <taxon>Bangiophyceae</taxon>
        <taxon>Cyanidiales</taxon>
        <taxon>Cyanidiaceae</taxon>
        <taxon>Cyanidiococcus</taxon>
    </lineage>
</organism>
<dbReference type="AlphaFoldDB" id="A0A7J7IMQ2"/>
<protein>
    <submittedName>
        <fullName evidence="2">Uncharacterized protein</fullName>
    </submittedName>
</protein>
<dbReference type="Proteomes" id="UP000530660">
    <property type="component" value="Unassembled WGS sequence"/>
</dbReference>
<proteinExistence type="predicted"/>
<evidence type="ECO:0000313" key="3">
    <source>
        <dbReference type="Proteomes" id="UP000530660"/>
    </source>
</evidence>
<comment type="caution">
    <text evidence="2">The sequence shown here is derived from an EMBL/GenBank/DDBJ whole genome shotgun (WGS) entry which is preliminary data.</text>
</comment>
<name>A0A7J7IMQ2_9RHOD</name>
<dbReference type="EMBL" id="VWRR01000003">
    <property type="protein sequence ID" value="KAF6004392.1"/>
    <property type="molecule type" value="Genomic_DNA"/>
</dbReference>
<evidence type="ECO:0000313" key="2">
    <source>
        <dbReference type="EMBL" id="KAF6004392.1"/>
    </source>
</evidence>
<reference evidence="2 3" key="1">
    <citation type="journal article" date="2020" name="J. Phycol.">
        <title>Comparative genome analysis reveals Cyanidiococcus gen. nov., a new extremophilic red algal genus sister to Cyanidioschyzon (Cyanidioschyzonaceae, Rhodophyta).</title>
        <authorList>
            <person name="Liu S.-L."/>
            <person name="Chiang Y.-R."/>
            <person name="Yoon H.S."/>
            <person name="Fu H.-Y."/>
        </authorList>
    </citation>
    <scope>NUCLEOTIDE SEQUENCE [LARGE SCALE GENOMIC DNA]</scope>
    <source>
        <strain evidence="2 3">THAL066</strain>
    </source>
</reference>
<evidence type="ECO:0000256" key="1">
    <source>
        <dbReference type="SAM" id="MobiDB-lite"/>
    </source>
</evidence>
<keyword evidence="3" id="KW-1185">Reference proteome</keyword>